<dbReference type="GO" id="GO:0008483">
    <property type="term" value="F:transaminase activity"/>
    <property type="evidence" value="ECO:0007669"/>
    <property type="project" value="UniProtKB-KW"/>
</dbReference>
<dbReference type="PANTHER" id="PTHR43525:SF1">
    <property type="entry name" value="PROTEIN MALY"/>
    <property type="match status" value="1"/>
</dbReference>
<keyword evidence="8" id="KW-1185">Reference proteome</keyword>
<organism evidence="7 8">
    <name type="scientific">Hyalangium minutum</name>
    <dbReference type="NCBI Taxonomy" id="394096"/>
    <lineage>
        <taxon>Bacteria</taxon>
        <taxon>Pseudomonadati</taxon>
        <taxon>Myxococcota</taxon>
        <taxon>Myxococcia</taxon>
        <taxon>Myxococcales</taxon>
        <taxon>Cystobacterineae</taxon>
        <taxon>Archangiaceae</taxon>
        <taxon>Hyalangium</taxon>
    </lineage>
</organism>
<dbReference type="InterPro" id="IPR027619">
    <property type="entry name" value="C-S_lyase_PatB-like"/>
</dbReference>
<evidence type="ECO:0000313" key="8">
    <source>
        <dbReference type="Proteomes" id="UP000028725"/>
    </source>
</evidence>
<dbReference type="Pfam" id="PF00155">
    <property type="entry name" value="Aminotran_1_2"/>
    <property type="match status" value="1"/>
</dbReference>
<evidence type="ECO:0000259" key="6">
    <source>
        <dbReference type="Pfam" id="PF00155"/>
    </source>
</evidence>
<comment type="caution">
    <text evidence="7">The sequence shown here is derived from an EMBL/GenBank/DDBJ whole genome shotgun (WGS) entry which is preliminary data.</text>
</comment>
<sequence length="388" mass="43501">MDMASHFDEPLARGTSDSFKWRKYPADVLPMWVADMDFRSPEPVLQALHERISHGVFGYPLEPLPELIESVTGYLLEHHGWRVPPEAIVLLPGLIPGFNVACRAVAQPGDGVLLHVPAYPPLLQCPLNMGLRRDEVRMVRGASGQYEVDWDSFQQALHPRSRVMLLCNPHNPLGRVFTREELTRMAEACLRQELIIVSDEIHCDLVFRGHRHTCMAMLSPEVEARTITLMSPSKTFNLAGLKMAFAVIPDAQLRQRFLAARADMLPSPNILGGVAMQAAYRQGQPWLRELREYLEAQRGFLVDFVSRHLPGVRMVAPEGTYLAWLDCREAGLPGNATTFFLEQARVALSPGESFGPGGEGCVRLNFGCTRAHLSEGLERMRQAMARMR</sequence>
<name>A0A085WKZ6_9BACT</name>
<gene>
    <name evidence="7" type="ORF">DB31_7596</name>
</gene>
<keyword evidence="4" id="KW-0456">Lyase</keyword>
<proteinExistence type="inferred from homology"/>
<dbReference type="Gene3D" id="3.90.1150.10">
    <property type="entry name" value="Aspartate Aminotransferase, domain 1"/>
    <property type="match status" value="1"/>
</dbReference>
<accession>A0A085WKZ6</accession>
<keyword evidence="3" id="KW-0663">Pyridoxal phosphate</keyword>
<dbReference type="InterPro" id="IPR015422">
    <property type="entry name" value="PyrdxlP-dep_Trfase_small"/>
</dbReference>
<evidence type="ECO:0000256" key="1">
    <source>
        <dbReference type="ARBA" id="ARBA00001933"/>
    </source>
</evidence>
<keyword evidence="7" id="KW-0032">Aminotransferase</keyword>
<dbReference type="EMBL" id="JMCB01000006">
    <property type="protein sequence ID" value="KFE68359.1"/>
    <property type="molecule type" value="Genomic_DNA"/>
</dbReference>
<dbReference type="GO" id="GO:0047804">
    <property type="term" value="F:cysteine-S-conjugate beta-lyase activity"/>
    <property type="evidence" value="ECO:0007669"/>
    <property type="project" value="UniProtKB-EC"/>
</dbReference>
<dbReference type="Proteomes" id="UP000028725">
    <property type="component" value="Unassembled WGS sequence"/>
</dbReference>
<dbReference type="CDD" id="cd00609">
    <property type="entry name" value="AAT_like"/>
    <property type="match status" value="1"/>
</dbReference>
<evidence type="ECO:0000256" key="5">
    <source>
        <dbReference type="ARBA" id="ARBA00037974"/>
    </source>
</evidence>
<dbReference type="AlphaFoldDB" id="A0A085WKZ6"/>
<evidence type="ECO:0000256" key="2">
    <source>
        <dbReference type="ARBA" id="ARBA00012224"/>
    </source>
</evidence>
<feature type="domain" description="Aminotransferase class I/classII large" evidence="6">
    <location>
        <begin position="35"/>
        <end position="379"/>
    </location>
</feature>
<dbReference type="Gene3D" id="3.40.640.10">
    <property type="entry name" value="Type I PLP-dependent aspartate aminotransferase-like (Major domain)"/>
    <property type="match status" value="1"/>
</dbReference>
<dbReference type="EC" id="4.4.1.13" evidence="2"/>
<dbReference type="InterPro" id="IPR004839">
    <property type="entry name" value="Aminotransferase_I/II_large"/>
</dbReference>
<evidence type="ECO:0000256" key="3">
    <source>
        <dbReference type="ARBA" id="ARBA00022898"/>
    </source>
</evidence>
<dbReference type="InterPro" id="IPR015421">
    <property type="entry name" value="PyrdxlP-dep_Trfase_major"/>
</dbReference>
<evidence type="ECO:0000256" key="4">
    <source>
        <dbReference type="ARBA" id="ARBA00023239"/>
    </source>
</evidence>
<dbReference type="NCBIfam" id="TIGR04350">
    <property type="entry name" value="C_S_lyase_PatB"/>
    <property type="match status" value="1"/>
</dbReference>
<dbReference type="PANTHER" id="PTHR43525">
    <property type="entry name" value="PROTEIN MALY"/>
    <property type="match status" value="1"/>
</dbReference>
<dbReference type="InterPro" id="IPR051798">
    <property type="entry name" value="Class-II_PLP-Dep_Aminotrans"/>
</dbReference>
<dbReference type="SUPFAM" id="SSF53383">
    <property type="entry name" value="PLP-dependent transferases"/>
    <property type="match status" value="1"/>
</dbReference>
<keyword evidence="7" id="KW-0808">Transferase</keyword>
<dbReference type="InterPro" id="IPR015424">
    <property type="entry name" value="PyrdxlP-dep_Trfase"/>
</dbReference>
<comment type="similarity">
    <text evidence="5">Belongs to the class-II pyridoxal-phosphate-dependent aminotransferase family. MalY/PatB cystathionine beta-lyase subfamily.</text>
</comment>
<dbReference type="GO" id="GO:0030170">
    <property type="term" value="F:pyridoxal phosphate binding"/>
    <property type="evidence" value="ECO:0007669"/>
    <property type="project" value="InterPro"/>
</dbReference>
<comment type="cofactor">
    <cofactor evidence="1">
        <name>pyridoxal 5'-phosphate</name>
        <dbReference type="ChEBI" id="CHEBI:597326"/>
    </cofactor>
</comment>
<reference evidence="7 8" key="1">
    <citation type="submission" date="2014-04" db="EMBL/GenBank/DDBJ databases">
        <title>Genome assembly of Hyalangium minutum DSM 14724.</title>
        <authorList>
            <person name="Sharma G."/>
            <person name="Subramanian S."/>
        </authorList>
    </citation>
    <scope>NUCLEOTIDE SEQUENCE [LARGE SCALE GENOMIC DNA]</scope>
    <source>
        <strain evidence="7 8">DSM 14724</strain>
    </source>
</reference>
<dbReference type="STRING" id="394096.DB31_7596"/>
<protein>
    <recommendedName>
        <fullName evidence="2">cysteine-S-conjugate beta-lyase</fullName>
        <ecNumber evidence="2">4.4.1.13</ecNumber>
    </recommendedName>
</protein>
<evidence type="ECO:0000313" key="7">
    <source>
        <dbReference type="EMBL" id="KFE68359.1"/>
    </source>
</evidence>